<evidence type="ECO:0000256" key="2">
    <source>
        <dbReference type="ARBA" id="ARBA00022643"/>
    </source>
</evidence>
<comment type="similarity">
    <text evidence="6">Belongs to the azoreductase type 1 family.</text>
</comment>
<evidence type="ECO:0000256" key="5">
    <source>
        <dbReference type="ARBA" id="ARBA00048542"/>
    </source>
</evidence>
<dbReference type="InterPro" id="IPR029039">
    <property type="entry name" value="Flavoprotein-like_sf"/>
</dbReference>
<dbReference type="RefSeq" id="WP_132501472.1">
    <property type="nucleotide sequence ID" value="NZ_LVXA01000001.1"/>
</dbReference>
<feature type="domain" description="Flavodoxin-like fold" evidence="7">
    <location>
        <begin position="3"/>
        <end position="190"/>
    </location>
</feature>
<dbReference type="GO" id="GO:0016652">
    <property type="term" value="F:oxidoreductase activity, acting on NAD(P)H as acceptor"/>
    <property type="evidence" value="ECO:0007669"/>
    <property type="project" value="UniProtKB-UniRule"/>
</dbReference>
<dbReference type="Gene3D" id="3.40.50.360">
    <property type="match status" value="1"/>
</dbReference>
<feature type="binding site" evidence="6">
    <location>
        <begin position="16"/>
        <end position="18"/>
    </location>
    <ligand>
        <name>FMN</name>
        <dbReference type="ChEBI" id="CHEBI:58210"/>
    </ligand>
</feature>
<dbReference type="GO" id="GO:0010181">
    <property type="term" value="F:FMN binding"/>
    <property type="evidence" value="ECO:0007669"/>
    <property type="project" value="UniProtKB-UniRule"/>
</dbReference>
<dbReference type="InterPro" id="IPR050104">
    <property type="entry name" value="FMN-dep_NADH:Q_OxRdtase_AzoR1"/>
</dbReference>
<accession>A0A4R2N7V4</accession>
<feature type="binding site" evidence="6">
    <location>
        <begin position="133"/>
        <end position="136"/>
    </location>
    <ligand>
        <name>FMN</name>
        <dbReference type="ChEBI" id="CHEBI:58210"/>
    </ligand>
</feature>
<dbReference type="PANTHER" id="PTHR43741">
    <property type="entry name" value="FMN-DEPENDENT NADH-AZOREDUCTASE 1"/>
    <property type="match status" value="1"/>
</dbReference>
<dbReference type="SUPFAM" id="SSF52218">
    <property type="entry name" value="Flavoproteins"/>
    <property type="match status" value="1"/>
</dbReference>
<name>A0A4R2N7V4_9PAST</name>
<keyword evidence="2 6" id="KW-0288">FMN</keyword>
<protein>
    <recommendedName>
        <fullName evidence="6">FMN dependent NADH:quinone oxidoreductase</fullName>
        <ecNumber evidence="6">1.6.5.-</ecNumber>
    </recommendedName>
    <alternativeName>
        <fullName evidence="6">Azo-dye reductase</fullName>
    </alternativeName>
    <alternativeName>
        <fullName evidence="6">FMN-dependent NADH-azo compound oxidoreductase</fullName>
    </alternativeName>
    <alternativeName>
        <fullName evidence="6">FMN-dependent NADH-azoreductase</fullName>
        <ecNumber evidence="6">1.7.1.17</ecNumber>
    </alternativeName>
</protein>
<dbReference type="PANTHER" id="PTHR43741:SF2">
    <property type="entry name" value="FMN-DEPENDENT NADH:QUINONE OXIDOREDUCTASE"/>
    <property type="match status" value="1"/>
</dbReference>
<keyword evidence="1 6" id="KW-0285">Flavoprotein</keyword>
<comment type="catalytic activity">
    <reaction evidence="5">
        <text>N,N-dimethyl-1,4-phenylenediamine + anthranilate + 2 NAD(+) = 2-(4-dimethylaminophenyl)diazenylbenzoate + 2 NADH + 2 H(+)</text>
        <dbReference type="Rhea" id="RHEA:55872"/>
        <dbReference type="ChEBI" id="CHEBI:15378"/>
        <dbReference type="ChEBI" id="CHEBI:15783"/>
        <dbReference type="ChEBI" id="CHEBI:16567"/>
        <dbReference type="ChEBI" id="CHEBI:57540"/>
        <dbReference type="ChEBI" id="CHEBI:57945"/>
        <dbReference type="ChEBI" id="CHEBI:71579"/>
        <dbReference type="EC" id="1.7.1.17"/>
    </reaction>
    <physiologicalReaction direction="right-to-left" evidence="5">
        <dbReference type="Rhea" id="RHEA:55874"/>
    </physiologicalReaction>
</comment>
<keyword evidence="3 6" id="KW-0560">Oxidoreductase</keyword>
<evidence type="ECO:0000313" key="9">
    <source>
        <dbReference type="Proteomes" id="UP000295537"/>
    </source>
</evidence>
<evidence type="ECO:0000256" key="6">
    <source>
        <dbReference type="HAMAP-Rule" id="MF_01216"/>
    </source>
</evidence>
<comment type="cofactor">
    <cofactor evidence="6">
        <name>FMN</name>
        <dbReference type="ChEBI" id="CHEBI:58210"/>
    </cofactor>
    <text evidence="6">Binds 1 FMN per subunit.</text>
</comment>
<comment type="caution">
    <text evidence="8">The sequence shown here is derived from an EMBL/GenBank/DDBJ whole genome shotgun (WGS) entry which is preliminary data.</text>
</comment>
<dbReference type="Proteomes" id="UP000295537">
    <property type="component" value="Unassembled WGS sequence"/>
</dbReference>
<evidence type="ECO:0000256" key="1">
    <source>
        <dbReference type="ARBA" id="ARBA00022630"/>
    </source>
</evidence>
<dbReference type="EMBL" id="SLXJ01000008">
    <property type="protein sequence ID" value="TCP16968.1"/>
    <property type="molecule type" value="Genomic_DNA"/>
</dbReference>
<dbReference type="Pfam" id="PF02525">
    <property type="entry name" value="Flavodoxin_2"/>
    <property type="match status" value="1"/>
</dbReference>
<dbReference type="InterPro" id="IPR023048">
    <property type="entry name" value="NADH:quinone_OxRdtase_FMN_depd"/>
</dbReference>
<comment type="function">
    <text evidence="6">Quinone reductase that provides resistance to thiol-specific stress caused by electrophilic quinones.</text>
</comment>
<dbReference type="AlphaFoldDB" id="A0A4R2N7V4"/>
<feature type="binding site" evidence="6">
    <location>
        <position position="10"/>
    </location>
    <ligand>
        <name>FMN</name>
        <dbReference type="ChEBI" id="CHEBI:58210"/>
    </ligand>
</feature>
<keyword evidence="4 6" id="KW-0520">NAD</keyword>
<comment type="catalytic activity">
    <reaction evidence="6">
        <text>2 a quinone + NADH + H(+) = 2 a 1,4-benzosemiquinone + NAD(+)</text>
        <dbReference type="Rhea" id="RHEA:65952"/>
        <dbReference type="ChEBI" id="CHEBI:15378"/>
        <dbReference type="ChEBI" id="CHEBI:57540"/>
        <dbReference type="ChEBI" id="CHEBI:57945"/>
        <dbReference type="ChEBI" id="CHEBI:132124"/>
        <dbReference type="ChEBI" id="CHEBI:134225"/>
    </reaction>
</comment>
<dbReference type="EC" id="1.7.1.17" evidence="6"/>
<gene>
    <name evidence="6" type="primary">azoR</name>
    <name evidence="8" type="ORF">EV693_10820</name>
</gene>
<dbReference type="GO" id="GO:0009055">
    <property type="term" value="F:electron transfer activity"/>
    <property type="evidence" value="ECO:0007669"/>
    <property type="project" value="UniProtKB-UniRule"/>
</dbReference>
<evidence type="ECO:0000256" key="4">
    <source>
        <dbReference type="ARBA" id="ARBA00023027"/>
    </source>
</evidence>
<dbReference type="InterPro" id="IPR003680">
    <property type="entry name" value="Flavodoxin_fold"/>
</dbReference>
<proteinExistence type="inferred from homology"/>
<sequence length="195" mass="21517">MRNILVLKSSILGENSQSNALSDYFTKQLTANVTIRDLTKEPLPYFESNAIAATRAEPQTDEQRELLDLSNKLIDELKTTDLLVVNAPMYNFGVPAQLKSYFDYLARAGITFRYTSQGPEGLVKGKKAVVILTTGGLHKDRATDLVKCYVSTFLGFIGIVDVEFVYAEALGMGTDAVEKSINSAKLQLDRIIAEL</sequence>
<keyword evidence="9" id="KW-1185">Reference proteome</keyword>
<reference evidence="8 9" key="1">
    <citation type="submission" date="2019-03" db="EMBL/GenBank/DDBJ databases">
        <title>Genomic Encyclopedia of Type Strains, Phase IV (KMG-IV): sequencing the most valuable type-strain genomes for metagenomic binning, comparative biology and taxonomic classification.</title>
        <authorList>
            <person name="Goeker M."/>
        </authorList>
    </citation>
    <scope>NUCLEOTIDE SEQUENCE [LARGE SCALE GENOMIC DNA]</scope>
    <source>
        <strain evidence="8 9">DSM 16380</strain>
    </source>
</reference>
<evidence type="ECO:0000259" key="7">
    <source>
        <dbReference type="Pfam" id="PF02525"/>
    </source>
</evidence>
<dbReference type="EC" id="1.6.5.-" evidence="6"/>
<evidence type="ECO:0000256" key="3">
    <source>
        <dbReference type="ARBA" id="ARBA00023002"/>
    </source>
</evidence>
<feature type="binding site" evidence="6">
    <location>
        <begin position="89"/>
        <end position="92"/>
    </location>
    <ligand>
        <name>FMN</name>
        <dbReference type="ChEBI" id="CHEBI:58210"/>
    </ligand>
</feature>
<comment type="subunit">
    <text evidence="6">Homodimer.</text>
</comment>
<dbReference type="HAMAP" id="MF_01216">
    <property type="entry name" value="Azoreductase_type1"/>
    <property type="match status" value="1"/>
</dbReference>
<organism evidence="8 9">
    <name type="scientific">Nicoletella semolina</name>
    <dbReference type="NCBI Taxonomy" id="271160"/>
    <lineage>
        <taxon>Bacteria</taxon>
        <taxon>Pseudomonadati</taxon>
        <taxon>Pseudomonadota</taxon>
        <taxon>Gammaproteobacteria</taxon>
        <taxon>Pasteurellales</taxon>
        <taxon>Pasteurellaceae</taxon>
        <taxon>Nicoletella</taxon>
    </lineage>
</organism>
<comment type="function">
    <text evidence="6">Also exhibits azoreductase activity. Catalyzes the reductive cleavage of the azo bond in aromatic azo compounds to the corresponding amines.</text>
</comment>
<dbReference type="GO" id="GO:0016655">
    <property type="term" value="F:oxidoreductase activity, acting on NAD(P)H, quinone or similar compound as acceptor"/>
    <property type="evidence" value="ECO:0007669"/>
    <property type="project" value="InterPro"/>
</dbReference>
<evidence type="ECO:0000313" key="8">
    <source>
        <dbReference type="EMBL" id="TCP16968.1"/>
    </source>
</evidence>
<dbReference type="OrthoDB" id="9787136at2"/>